<protein>
    <submittedName>
        <fullName evidence="1">Uncharacterized protein</fullName>
    </submittedName>
</protein>
<sequence length="13" mass="1453">MSLWPTNGSSLFL</sequence>
<proteinExistence type="predicted"/>
<name>A0A0E9VBM0_ANGAN</name>
<evidence type="ECO:0000313" key="1">
    <source>
        <dbReference type="EMBL" id="JAH75411.1"/>
    </source>
</evidence>
<reference evidence="1" key="2">
    <citation type="journal article" date="2015" name="Fish Shellfish Immunol.">
        <title>Early steps in the European eel (Anguilla anguilla)-Vibrio vulnificus interaction in the gills: Role of the RtxA13 toxin.</title>
        <authorList>
            <person name="Callol A."/>
            <person name="Pajuelo D."/>
            <person name="Ebbesson L."/>
            <person name="Teles M."/>
            <person name="MacKenzie S."/>
            <person name="Amaro C."/>
        </authorList>
    </citation>
    <scope>NUCLEOTIDE SEQUENCE</scope>
</reference>
<organism evidence="1">
    <name type="scientific">Anguilla anguilla</name>
    <name type="common">European freshwater eel</name>
    <name type="synonym">Muraena anguilla</name>
    <dbReference type="NCBI Taxonomy" id="7936"/>
    <lineage>
        <taxon>Eukaryota</taxon>
        <taxon>Metazoa</taxon>
        <taxon>Chordata</taxon>
        <taxon>Craniata</taxon>
        <taxon>Vertebrata</taxon>
        <taxon>Euteleostomi</taxon>
        <taxon>Actinopterygii</taxon>
        <taxon>Neopterygii</taxon>
        <taxon>Teleostei</taxon>
        <taxon>Anguilliformes</taxon>
        <taxon>Anguillidae</taxon>
        <taxon>Anguilla</taxon>
    </lineage>
</organism>
<accession>A0A0E9VBM0</accession>
<dbReference type="EMBL" id="GBXM01033166">
    <property type="protein sequence ID" value="JAH75411.1"/>
    <property type="molecule type" value="Transcribed_RNA"/>
</dbReference>
<reference evidence="1" key="1">
    <citation type="submission" date="2014-11" db="EMBL/GenBank/DDBJ databases">
        <authorList>
            <person name="Amaro Gonzalez C."/>
        </authorList>
    </citation>
    <scope>NUCLEOTIDE SEQUENCE</scope>
</reference>